<keyword evidence="9" id="KW-1185">Reference proteome</keyword>
<evidence type="ECO:0000256" key="3">
    <source>
        <dbReference type="ARBA" id="ARBA00023002"/>
    </source>
</evidence>
<evidence type="ECO:0000259" key="7">
    <source>
        <dbReference type="Pfam" id="PF00248"/>
    </source>
</evidence>
<keyword evidence="3" id="KW-0560">Oxidoreductase</keyword>
<dbReference type="PROSITE" id="PS00063">
    <property type="entry name" value="ALDOKETO_REDUCTASE_3"/>
    <property type="match status" value="1"/>
</dbReference>
<dbReference type="PROSITE" id="PS00062">
    <property type="entry name" value="ALDOKETO_REDUCTASE_2"/>
    <property type="match status" value="1"/>
</dbReference>
<evidence type="ECO:0000256" key="5">
    <source>
        <dbReference type="PIRSR" id="PIRSR000097-2"/>
    </source>
</evidence>
<organism evidence="8 9">
    <name type="scientific">Zongyangia hominis</name>
    <dbReference type="NCBI Taxonomy" id="2763677"/>
    <lineage>
        <taxon>Bacteria</taxon>
        <taxon>Bacillati</taxon>
        <taxon>Bacillota</taxon>
        <taxon>Clostridia</taxon>
        <taxon>Eubacteriales</taxon>
        <taxon>Oscillospiraceae</taxon>
        <taxon>Zongyangia</taxon>
    </lineage>
</organism>
<proteinExistence type="inferred from homology"/>
<dbReference type="GO" id="GO:0016616">
    <property type="term" value="F:oxidoreductase activity, acting on the CH-OH group of donors, NAD or NADP as acceptor"/>
    <property type="evidence" value="ECO:0007669"/>
    <property type="project" value="UniProtKB-ARBA"/>
</dbReference>
<feature type="site" description="Lowers pKa of active site Tyr" evidence="6">
    <location>
        <position position="78"/>
    </location>
</feature>
<evidence type="ECO:0000256" key="2">
    <source>
        <dbReference type="ARBA" id="ARBA00022857"/>
    </source>
</evidence>
<keyword evidence="2" id="KW-0521">NADP</keyword>
<dbReference type="RefSeq" id="WP_262398167.1">
    <property type="nucleotide sequence ID" value="NZ_JACRTC010000006.1"/>
</dbReference>
<dbReference type="AlphaFoldDB" id="A0A926EC40"/>
<dbReference type="FunFam" id="3.20.20.100:FF:000015">
    <property type="entry name" value="Oxidoreductase, aldo/keto reductase family"/>
    <property type="match status" value="1"/>
</dbReference>
<protein>
    <submittedName>
        <fullName evidence="8">Aldo/keto reductase</fullName>
    </submittedName>
</protein>
<dbReference type="SUPFAM" id="SSF51430">
    <property type="entry name" value="NAD(P)-linked oxidoreductase"/>
    <property type="match status" value="1"/>
</dbReference>
<reference evidence="8" key="1">
    <citation type="submission" date="2020-08" db="EMBL/GenBank/DDBJ databases">
        <title>Genome public.</title>
        <authorList>
            <person name="Liu C."/>
            <person name="Sun Q."/>
        </authorList>
    </citation>
    <scope>NUCLEOTIDE SEQUENCE</scope>
    <source>
        <strain evidence="8">NSJ-54</strain>
    </source>
</reference>
<dbReference type="PANTHER" id="PTHR43827:SF3">
    <property type="entry name" value="NADP-DEPENDENT OXIDOREDUCTASE DOMAIN-CONTAINING PROTEIN"/>
    <property type="match status" value="1"/>
</dbReference>
<dbReference type="Pfam" id="PF00248">
    <property type="entry name" value="Aldo_ket_red"/>
    <property type="match status" value="1"/>
</dbReference>
<dbReference type="PIRSF" id="PIRSF000097">
    <property type="entry name" value="AKR"/>
    <property type="match status" value="1"/>
</dbReference>
<feature type="domain" description="NADP-dependent oxidoreductase" evidence="7">
    <location>
        <begin position="20"/>
        <end position="268"/>
    </location>
</feature>
<dbReference type="EMBL" id="JACRTC010000006">
    <property type="protein sequence ID" value="MBC8571078.1"/>
    <property type="molecule type" value="Genomic_DNA"/>
</dbReference>
<evidence type="ECO:0000256" key="6">
    <source>
        <dbReference type="PIRSR" id="PIRSR000097-3"/>
    </source>
</evidence>
<evidence type="ECO:0000256" key="1">
    <source>
        <dbReference type="ARBA" id="ARBA00007905"/>
    </source>
</evidence>
<gene>
    <name evidence="8" type="ORF">H8709_09590</name>
</gene>
<accession>A0A926EC40</accession>
<sequence length="284" mass="32220">MDSLKDCYTLYNGVKIPCVGLGTYLTDDGETCVNAVRAAIEAGYRHIDTAVAYGNEASVGKAIRECGVPREEIFVTSKLRNVNQGYEETKAAFEVTMEQLGLDYIDMYLVHWPIARGHKLDWKEHSYQTWRAFEELYEAGRIRAIGVSNFLTYHLEPLMERAKIMPMVNQLELHPGYHQDEIVAFCKEKGIVLEAWSPMMQGKQMQNPLLIEIGEKYGKSAAQVCVRWSLQKGFLPLPKSVNPERIRQNADVFDFVLTDEDVAKIDTLKSVGRLGPHPDTIYPD</sequence>
<dbReference type="InterPro" id="IPR020471">
    <property type="entry name" value="AKR"/>
</dbReference>
<feature type="binding site" evidence="5">
    <location>
        <position position="111"/>
    </location>
    <ligand>
        <name>substrate</name>
    </ligand>
</feature>
<dbReference type="PROSITE" id="PS00798">
    <property type="entry name" value="ALDOKETO_REDUCTASE_1"/>
    <property type="match status" value="1"/>
</dbReference>
<evidence type="ECO:0000313" key="8">
    <source>
        <dbReference type="EMBL" id="MBC8571078.1"/>
    </source>
</evidence>
<evidence type="ECO:0000256" key="4">
    <source>
        <dbReference type="PIRSR" id="PIRSR000097-1"/>
    </source>
</evidence>
<feature type="active site" description="Proton donor" evidence="4">
    <location>
        <position position="53"/>
    </location>
</feature>
<dbReference type="Gene3D" id="3.20.20.100">
    <property type="entry name" value="NADP-dependent oxidoreductase domain"/>
    <property type="match status" value="1"/>
</dbReference>
<dbReference type="InterPro" id="IPR036812">
    <property type="entry name" value="NAD(P)_OxRdtase_dom_sf"/>
</dbReference>
<evidence type="ECO:0000313" key="9">
    <source>
        <dbReference type="Proteomes" id="UP000660861"/>
    </source>
</evidence>
<dbReference type="PANTHER" id="PTHR43827">
    <property type="entry name" value="2,5-DIKETO-D-GLUCONIC ACID REDUCTASE"/>
    <property type="match status" value="1"/>
</dbReference>
<comment type="caution">
    <text evidence="8">The sequence shown here is derived from an EMBL/GenBank/DDBJ whole genome shotgun (WGS) entry which is preliminary data.</text>
</comment>
<dbReference type="PRINTS" id="PR00069">
    <property type="entry name" value="ALDKETRDTASE"/>
</dbReference>
<name>A0A926EC40_9FIRM</name>
<comment type="similarity">
    <text evidence="1">Belongs to the aldo/keto reductase family.</text>
</comment>
<dbReference type="InterPro" id="IPR023210">
    <property type="entry name" value="NADP_OxRdtase_dom"/>
</dbReference>
<dbReference type="InterPro" id="IPR018170">
    <property type="entry name" value="Aldo/ket_reductase_CS"/>
</dbReference>
<dbReference type="Proteomes" id="UP000660861">
    <property type="component" value="Unassembled WGS sequence"/>
</dbReference>